<reference evidence="13 14" key="1">
    <citation type="submission" date="2016-02" db="EMBL/GenBank/DDBJ databases">
        <title>Complete Genome of H5569, the type strain of the newly described species Haematospirillium jordaniae.</title>
        <authorList>
            <person name="Nicholson A.C."/>
            <person name="Humrighouse B.W."/>
            <person name="Loparov V."/>
            <person name="McQuiston J.R."/>
        </authorList>
    </citation>
    <scope>NUCLEOTIDE SEQUENCE [LARGE SCALE GENOMIC DNA]</scope>
    <source>
        <strain evidence="13 14">H5569</strain>
    </source>
</reference>
<feature type="binding site" evidence="8">
    <location>
        <begin position="35"/>
        <end position="39"/>
    </location>
    <ligand>
        <name>substrate</name>
    </ligand>
</feature>
<dbReference type="FunFam" id="3.20.20.210:FF:000007">
    <property type="entry name" value="Uroporphyrinogen decarboxylase"/>
    <property type="match status" value="1"/>
</dbReference>
<comment type="catalytic activity">
    <reaction evidence="8 9">
        <text>uroporphyrinogen III + 4 H(+) = coproporphyrinogen III + 4 CO2</text>
        <dbReference type="Rhea" id="RHEA:19865"/>
        <dbReference type="ChEBI" id="CHEBI:15378"/>
        <dbReference type="ChEBI" id="CHEBI:16526"/>
        <dbReference type="ChEBI" id="CHEBI:57308"/>
        <dbReference type="ChEBI" id="CHEBI:57309"/>
        <dbReference type="EC" id="4.1.1.37"/>
    </reaction>
</comment>
<comment type="caution">
    <text evidence="8">Lacks conserved residue(s) required for the propagation of feature annotation.</text>
</comment>
<organism evidence="13 14">
    <name type="scientific">Haematospirillum jordaniae</name>
    <dbReference type="NCBI Taxonomy" id="1549855"/>
    <lineage>
        <taxon>Bacteria</taxon>
        <taxon>Pseudomonadati</taxon>
        <taxon>Pseudomonadota</taxon>
        <taxon>Alphaproteobacteria</taxon>
        <taxon>Rhodospirillales</taxon>
        <taxon>Novispirillaceae</taxon>
        <taxon>Haematospirillum</taxon>
    </lineage>
</organism>
<evidence type="ECO:0000259" key="11">
    <source>
        <dbReference type="PROSITE" id="PS00906"/>
    </source>
</evidence>
<feature type="binding site" evidence="8">
    <location>
        <position position="332"/>
    </location>
    <ligand>
        <name>substrate</name>
    </ligand>
</feature>
<dbReference type="Gene3D" id="3.20.20.210">
    <property type="match status" value="1"/>
</dbReference>
<dbReference type="PROSITE" id="PS00907">
    <property type="entry name" value="UROD_2"/>
    <property type="match status" value="1"/>
</dbReference>
<dbReference type="UniPathway" id="UPA00251">
    <property type="reaction ID" value="UER00321"/>
</dbReference>
<dbReference type="GO" id="GO:0005829">
    <property type="term" value="C:cytosol"/>
    <property type="evidence" value="ECO:0007669"/>
    <property type="project" value="TreeGrafter"/>
</dbReference>
<keyword evidence="7 8" id="KW-0627">Porphyrin biosynthesis</keyword>
<evidence type="ECO:0000256" key="9">
    <source>
        <dbReference type="RuleBase" id="RU000554"/>
    </source>
</evidence>
<keyword evidence="14" id="KW-1185">Reference proteome</keyword>
<evidence type="ECO:0000256" key="1">
    <source>
        <dbReference type="ARBA" id="ARBA00004804"/>
    </source>
</evidence>
<dbReference type="EMBL" id="CP014525">
    <property type="protein sequence ID" value="AMW34459.1"/>
    <property type="molecule type" value="Genomic_DNA"/>
</dbReference>
<dbReference type="AlphaFoldDB" id="A0A143DCY5"/>
<dbReference type="GO" id="GO:0004853">
    <property type="term" value="F:uroporphyrinogen decarboxylase activity"/>
    <property type="evidence" value="ECO:0007669"/>
    <property type="project" value="UniProtKB-UniRule"/>
</dbReference>
<keyword evidence="4 8" id="KW-0963">Cytoplasm</keyword>
<dbReference type="GO" id="GO:0019353">
    <property type="term" value="P:protoporphyrinogen IX biosynthetic process from glutamate"/>
    <property type="evidence" value="ECO:0007669"/>
    <property type="project" value="TreeGrafter"/>
</dbReference>
<comment type="function">
    <text evidence="8">Catalyzes the decarboxylation of four acetate groups of uroporphyrinogen-III to yield coproporphyrinogen-III.</text>
</comment>
<keyword evidence="5 8" id="KW-0210">Decarboxylase</keyword>
<sequence>MENKKEGLTVPPVTKPLLKALSGQKTIETPLWLMRQAGRYLPEYRETRAKAGNFLSLCYTPGLATEVTLQPINRYQMDAAILFSDILVIPDALGQNVSFREGEGPCLPPLEGPQSLDTLNPDRVRSHLDPVFRTVSNLASQLPQDTTLIGFCGAPWTVATYMIEGKSSKDFSRTKAWAYSKPKDFARLITLLEDASVDYLCGQIEAGAEVLQIFDSWAGVLPEKEFYRWALEPVQRIVSAVKDRHPHIPIIGFPRGAGLLYERFVRESGCHAVSLDTTVPLEWAARTLQPHMTVQGNLDPVALLAGGEYLDQAIDAILHSLGHGPFVFNLGHGILPATPPENVSRLVERVRSFAPGRVS</sequence>
<evidence type="ECO:0000313" key="14">
    <source>
        <dbReference type="Proteomes" id="UP000076066"/>
    </source>
</evidence>
<feature type="binding site" evidence="8">
    <location>
        <position position="161"/>
    </location>
    <ligand>
        <name>substrate</name>
    </ligand>
</feature>
<name>A0A143DCY5_9PROT</name>
<evidence type="ECO:0000259" key="12">
    <source>
        <dbReference type="PROSITE" id="PS00907"/>
    </source>
</evidence>
<feature type="binding site" evidence="8">
    <location>
        <position position="216"/>
    </location>
    <ligand>
        <name>substrate</name>
    </ligand>
</feature>
<evidence type="ECO:0000256" key="3">
    <source>
        <dbReference type="ARBA" id="ARBA00012288"/>
    </source>
</evidence>
<comment type="subcellular location">
    <subcellularLocation>
        <location evidence="8">Cytoplasm</location>
    </subcellularLocation>
</comment>
<feature type="domain" description="Uroporphyrinogen decarboxylase (URO-D)" evidence="12">
    <location>
        <begin position="149"/>
        <end position="165"/>
    </location>
</feature>
<dbReference type="KEGG" id="hjo:AY555_03830"/>
<feature type="domain" description="Uroporphyrinogen decarboxylase (URO-D)" evidence="11">
    <location>
        <begin position="30"/>
        <end position="39"/>
    </location>
</feature>
<dbReference type="Proteomes" id="UP000076066">
    <property type="component" value="Chromosome"/>
</dbReference>
<comment type="pathway">
    <text evidence="1 8 9">Porphyrin-containing compound metabolism; protoporphyrin-IX biosynthesis; coproporphyrinogen-III from 5-aminolevulinate: step 4/4.</text>
</comment>
<dbReference type="STRING" id="1549855.AY555_03830"/>
<dbReference type="InterPro" id="IPR000257">
    <property type="entry name" value="Uroporphyrinogen_deCOase"/>
</dbReference>
<dbReference type="InterPro" id="IPR006361">
    <property type="entry name" value="Uroporphyrinogen_deCO2ase_HemE"/>
</dbReference>
<evidence type="ECO:0000256" key="5">
    <source>
        <dbReference type="ARBA" id="ARBA00022793"/>
    </source>
</evidence>
<gene>
    <name evidence="8" type="primary">hemE</name>
    <name evidence="13" type="ORF">AY555_03830</name>
</gene>
<evidence type="ECO:0000256" key="4">
    <source>
        <dbReference type="ARBA" id="ARBA00022490"/>
    </source>
</evidence>
<dbReference type="PANTHER" id="PTHR21091">
    <property type="entry name" value="METHYLTETRAHYDROFOLATE:HOMOCYSTEINE METHYLTRANSFERASE RELATED"/>
    <property type="match status" value="1"/>
</dbReference>
<accession>A0A143DCY5</accession>
<proteinExistence type="inferred from homology"/>
<dbReference type="InterPro" id="IPR038071">
    <property type="entry name" value="UROD/MetE-like_sf"/>
</dbReference>
<protein>
    <recommendedName>
        <fullName evidence="3 8">Uroporphyrinogen decarboxylase</fullName>
        <shortName evidence="8">UPD</shortName>
        <shortName evidence="8">URO-D</shortName>
        <ecNumber evidence="3 8">4.1.1.37</ecNumber>
    </recommendedName>
</protein>
<dbReference type="PANTHER" id="PTHR21091:SF169">
    <property type="entry name" value="UROPORPHYRINOGEN DECARBOXYLASE"/>
    <property type="match status" value="1"/>
</dbReference>
<dbReference type="CDD" id="cd00717">
    <property type="entry name" value="URO-D"/>
    <property type="match status" value="1"/>
</dbReference>
<dbReference type="HAMAP" id="MF_00218">
    <property type="entry name" value="URO_D"/>
    <property type="match status" value="1"/>
</dbReference>
<evidence type="ECO:0000256" key="2">
    <source>
        <dbReference type="ARBA" id="ARBA00009935"/>
    </source>
</evidence>
<dbReference type="Pfam" id="PF01208">
    <property type="entry name" value="URO-D"/>
    <property type="match status" value="1"/>
</dbReference>
<comment type="similarity">
    <text evidence="2 8 10">Belongs to the uroporphyrinogen decarboxylase family.</text>
</comment>
<feature type="binding site" evidence="8">
    <location>
        <position position="85"/>
    </location>
    <ligand>
        <name>substrate</name>
    </ligand>
</feature>
<evidence type="ECO:0000256" key="7">
    <source>
        <dbReference type="ARBA" id="ARBA00023244"/>
    </source>
</evidence>
<comment type="subunit">
    <text evidence="8">Homodimer.</text>
</comment>
<dbReference type="NCBIfam" id="TIGR01464">
    <property type="entry name" value="hemE"/>
    <property type="match status" value="1"/>
</dbReference>
<evidence type="ECO:0000313" key="13">
    <source>
        <dbReference type="EMBL" id="AMW34459.1"/>
    </source>
</evidence>
<feature type="site" description="Transition state stabilizer" evidence="8">
    <location>
        <position position="85"/>
    </location>
</feature>
<keyword evidence="6 8" id="KW-0456">Lyase</keyword>
<evidence type="ECO:0000256" key="10">
    <source>
        <dbReference type="RuleBase" id="RU004169"/>
    </source>
</evidence>
<dbReference type="PROSITE" id="PS00906">
    <property type="entry name" value="UROD_1"/>
    <property type="match status" value="1"/>
</dbReference>
<dbReference type="SUPFAM" id="SSF51726">
    <property type="entry name" value="UROD/MetE-like"/>
    <property type="match status" value="1"/>
</dbReference>
<evidence type="ECO:0000256" key="6">
    <source>
        <dbReference type="ARBA" id="ARBA00023239"/>
    </source>
</evidence>
<dbReference type="OrthoDB" id="9806656at2"/>
<evidence type="ECO:0000256" key="8">
    <source>
        <dbReference type="HAMAP-Rule" id="MF_00218"/>
    </source>
</evidence>
<dbReference type="EC" id="4.1.1.37" evidence="3 8"/>